<dbReference type="RefSeq" id="XP_062772736.1">
    <property type="nucleotide sequence ID" value="XM_062916685.1"/>
</dbReference>
<proteinExistence type="predicted"/>
<gene>
    <name evidence="2" type="ORF">CDEST_00526</name>
</gene>
<dbReference type="KEGG" id="cdet:87937029"/>
<keyword evidence="3" id="KW-1185">Reference proteome</keyword>
<evidence type="ECO:0000313" key="3">
    <source>
        <dbReference type="Proteomes" id="UP001322277"/>
    </source>
</evidence>
<protein>
    <submittedName>
        <fullName evidence="2">Uncharacterized protein</fullName>
    </submittedName>
</protein>
<evidence type="ECO:0000256" key="1">
    <source>
        <dbReference type="SAM" id="MobiDB-lite"/>
    </source>
</evidence>
<dbReference type="GeneID" id="87937029"/>
<dbReference type="Proteomes" id="UP001322277">
    <property type="component" value="Chromosome 1"/>
</dbReference>
<dbReference type="EMBL" id="CP137305">
    <property type="protein sequence ID" value="WQF75512.1"/>
    <property type="molecule type" value="Genomic_DNA"/>
</dbReference>
<name>A0AAX4HXK8_9PEZI</name>
<accession>A0AAX4HXK8</accession>
<reference evidence="3" key="1">
    <citation type="journal article" date="2023" name="bioRxiv">
        <title>Complete genome of the Medicago anthracnose fungus, Colletotrichum destructivum, reveals a mini-chromosome-like region within a core chromosome.</title>
        <authorList>
            <person name="Lapalu N."/>
            <person name="Simon A."/>
            <person name="Lu A."/>
            <person name="Plaumann P.-L."/>
            <person name="Amselem J."/>
            <person name="Pigne S."/>
            <person name="Auger A."/>
            <person name="Koch C."/>
            <person name="Dallery J.-F."/>
            <person name="O'Connell R.J."/>
        </authorList>
    </citation>
    <scope>NUCLEOTIDE SEQUENCE [LARGE SCALE GENOMIC DNA]</scope>
    <source>
        <strain evidence="3">CBS 520.97</strain>
    </source>
</reference>
<feature type="region of interest" description="Disordered" evidence="1">
    <location>
        <begin position="1"/>
        <end position="27"/>
    </location>
</feature>
<organism evidence="2 3">
    <name type="scientific">Colletotrichum destructivum</name>
    <dbReference type="NCBI Taxonomy" id="34406"/>
    <lineage>
        <taxon>Eukaryota</taxon>
        <taxon>Fungi</taxon>
        <taxon>Dikarya</taxon>
        <taxon>Ascomycota</taxon>
        <taxon>Pezizomycotina</taxon>
        <taxon>Sordariomycetes</taxon>
        <taxon>Hypocreomycetidae</taxon>
        <taxon>Glomerellales</taxon>
        <taxon>Glomerellaceae</taxon>
        <taxon>Colletotrichum</taxon>
        <taxon>Colletotrichum destructivum species complex</taxon>
    </lineage>
</organism>
<evidence type="ECO:0000313" key="2">
    <source>
        <dbReference type="EMBL" id="WQF75512.1"/>
    </source>
</evidence>
<dbReference type="AlphaFoldDB" id="A0AAX4HXK8"/>
<sequence length="66" mass="7301">MPHGSSRAAAPCDKDRPRPKKVSPDSLESSLIPLASLFHRRLLVCASRRSSQRSSWLERNAFAVVA</sequence>